<feature type="compositionally biased region" description="Pro residues" evidence="7">
    <location>
        <begin position="96"/>
        <end position="116"/>
    </location>
</feature>
<organism evidence="9 10">
    <name type="scientific">Ilex paraguariensis</name>
    <name type="common">yerba mate</name>
    <dbReference type="NCBI Taxonomy" id="185542"/>
    <lineage>
        <taxon>Eukaryota</taxon>
        <taxon>Viridiplantae</taxon>
        <taxon>Streptophyta</taxon>
        <taxon>Embryophyta</taxon>
        <taxon>Tracheophyta</taxon>
        <taxon>Spermatophyta</taxon>
        <taxon>Magnoliopsida</taxon>
        <taxon>eudicotyledons</taxon>
        <taxon>Gunneridae</taxon>
        <taxon>Pentapetalae</taxon>
        <taxon>asterids</taxon>
        <taxon>campanulids</taxon>
        <taxon>Aquifoliales</taxon>
        <taxon>Aquifoliaceae</taxon>
        <taxon>Ilex</taxon>
    </lineage>
</organism>
<dbReference type="GO" id="GO:0005634">
    <property type="term" value="C:nucleus"/>
    <property type="evidence" value="ECO:0007669"/>
    <property type="project" value="UniProtKB-SubCell"/>
</dbReference>
<dbReference type="FunFam" id="1.10.10.60:FF:000104">
    <property type="entry name" value="trihelix transcription factor ASIL2"/>
    <property type="match status" value="1"/>
</dbReference>
<evidence type="ECO:0000256" key="7">
    <source>
        <dbReference type="SAM" id="MobiDB-lite"/>
    </source>
</evidence>
<comment type="subcellular location">
    <subcellularLocation>
        <location evidence="1">Nucleus</location>
    </subcellularLocation>
</comment>
<evidence type="ECO:0000313" key="10">
    <source>
        <dbReference type="Proteomes" id="UP001642360"/>
    </source>
</evidence>
<evidence type="ECO:0000256" key="5">
    <source>
        <dbReference type="ARBA" id="ARBA00023163"/>
    </source>
</evidence>
<proteinExistence type="predicted"/>
<keyword evidence="10" id="KW-1185">Reference proteome</keyword>
<dbReference type="GO" id="GO:0003677">
    <property type="term" value="F:DNA binding"/>
    <property type="evidence" value="ECO:0007669"/>
    <property type="project" value="UniProtKB-KW"/>
</dbReference>
<evidence type="ECO:0000256" key="1">
    <source>
        <dbReference type="ARBA" id="ARBA00004123"/>
    </source>
</evidence>
<keyword evidence="3" id="KW-0175">Coiled coil</keyword>
<name>A0ABC8QKU0_9AQUA</name>
<feature type="domain" description="Myb/SANT-like DNA-binding" evidence="8">
    <location>
        <begin position="130"/>
        <end position="223"/>
    </location>
</feature>
<dbReference type="PANTHER" id="PTHR31307">
    <property type="entry name" value="TRIHELIX TRANSCRIPTION FACTOR ASIL2"/>
    <property type="match status" value="1"/>
</dbReference>
<sequence>MRMSRRLDPDPDPDSDRTSLPRSRASHDPIDSRHSHSSPLHLHSPLSPDTHHSHSTTSSSTTTSHQSETAASPPPLSPPMNEDDDVSSPSTSSSPSPTPNSPPSSTLPPPLPPLPSSRPSHTPAFPSREDCWSEPATHTLIEAWGTHYMALNRGNLRQKHWQEVADAVNALHAHTKKQYRTDIQCKNRIDTLKKKYKVEKSRVLESNGQYSSTWPFFTPLDSLIGNSFKPSSSLAPTPPVHRKRLPAPLLLPPPSAVPVAPRSKRPASASVHDSVFRRNLPVKAAAVESEEESEELSRSRSSAAGNRRRDSDGVGEGYRKLAEAIGRFGEIYERVEEAKQRQMVELEKERMKFAKDLEIQRMKLFMESQVQVEKIKRAKQNS</sequence>
<dbReference type="InterPro" id="IPR044822">
    <property type="entry name" value="Myb_DNA-bind_4"/>
</dbReference>
<dbReference type="Proteomes" id="UP001642360">
    <property type="component" value="Unassembled WGS sequence"/>
</dbReference>
<dbReference type="PANTHER" id="PTHR31307:SF50">
    <property type="entry name" value="SEQUENCE-SPECIFIC DNA BINDING TRANSCRIPTION FACTOR"/>
    <property type="match status" value="1"/>
</dbReference>
<evidence type="ECO:0000259" key="8">
    <source>
        <dbReference type="Pfam" id="PF13837"/>
    </source>
</evidence>
<dbReference type="EMBL" id="CAUOFW020000001">
    <property type="protein sequence ID" value="CAK9133231.1"/>
    <property type="molecule type" value="Genomic_DNA"/>
</dbReference>
<evidence type="ECO:0000313" key="9">
    <source>
        <dbReference type="EMBL" id="CAK9133231.1"/>
    </source>
</evidence>
<keyword evidence="6" id="KW-0539">Nucleus</keyword>
<protein>
    <recommendedName>
        <fullName evidence="8">Myb/SANT-like DNA-binding domain-containing protein</fullName>
    </recommendedName>
</protein>
<feature type="region of interest" description="Disordered" evidence="7">
    <location>
        <begin position="286"/>
        <end position="315"/>
    </location>
</feature>
<keyword evidence="5" id="KW-0804">Transcription</keyword>
<evidence type="ECO:0000256" key="3">
    <source>
        <dbReference type="ARBA" id="ARBA00023054"/>
    </source>
</evidence>
<evidence type="ECO:0000256" key="4">
    <source>
        <dbReference type="ARBA" id="ARBA00023125"/>
    </source>
</evidence>
<feature type="compositionally biased region" description="Low complexity" evidence="7">
    <location>
        <begin position="55"/>
        <end position="65"/>
    </location>
</feature>
<accession>A0ABC8QKU0</accession>
<dbReference type="AlphaFoldDB" id="A0ABC8QKU0"/>
<keyword evidence="2" id="KW-0805">Transcription regulation</keyword>
<dbReference type="InterPro" id="IPR044823">
    <property type="entry name" value="ASIL1/2-like"/>
</dbReference>
<comment type="caution">
    <text evidence="9">The sequence shown here is derived from an EMBL/GenBank/DDBJ whole genome shotgun (WGS) entry which is preliminary data.</text>
</comment>
<dbReference type="Pfam" id="PF13837">
    <property type="entry name" value="Myb_DNA-bind_4"/>
    <property type="match status" value="1"/>
</dbReference>
<feature type="compositionally biased region" description="Basic and acidic residues" evidence="7">
    <location>
        <begin position="1"/>
        <end position="34"/>
    </location>
</feature>
<dbReference type="Gene3D" id="1.10.10.60">
    <property type="entry name" value="Homeodomain-like"/>
    <property type="match status" value="1"/>
</dbReference>
<evidence type="ECO:0000256" key="6">
    <source>
        <dbReference type="ARBA" id="ARBA00023242"/>
    </source>
</evidence>
<evidence type="ECO:0000256" key="2">
    <source>
        <dbReference type="ARBA" id="ARBA00023015"/>
    </source>
</evidence>
<gene>
    <name evidence="9" type="ORF">ILEXP_LOCUS105</name>
</gene>
<feature type="compositionally biased region" description="Low complexity" evidence="7">
    <location>
        <begin position="37"/>
        <end position="48"/>
    </location>
</feature>
<feature type="region of interest" description="Disordered" evidence="7">
    <location>
        <begin position="1"/>
        <end position="131"/>
    </location>
</feature>
<reference evidence="9 10" key="1">
    <citation type="submission" date="2024-02" db="EMBL/GenBank/DDBJ databases">
        <authorList>
            <person name="Vignale AGUSTIN F."/>
            <person name="Sosa J E."/>
            <person name="Modenutti C."/>
        </authorList>
    </citation>
    <scope>NUCLEOTIDE SEQUENCE [LARGE SCALE GENOMIC DNA]</scope>
</reference>
<keyword evidence="4" id="KW-0238">DNA-binding</keyword>